<organism evidence="5 6">
    <name type="scientific">Emiliania huxleyi (strain CCMP1516)</name>
    <dbReference type="NCBI Taxonomy" id="280463"/>
    <lineage>
        <taxon>Eukaryota</taxon>
        <taxon>Haptista</taxon>
        <taxon>Haptophyta</taxon>
        <taxon>Prymnesiophyceae</taxon>
        <taxon>Isochrysidales</taxon>
        <taxon>Noelaerhabdaceae</taxon>
        <taxon>Emiliania</taxon>
    </lineage>
</organism>
<dbReference type="InterPro" id="IPR029063">
    <property type="entry name" value="SAM-dependent_MTases_sf"/>
</dbReference>
<dbReference type="Proteomes" id="UP000013827">
    <property type="component" value="Unassembled WGS sequence"/>
</dbReference>
<dbReference type="PROSITE" id="PS51165">
    <property type="entry name" value="THUMP"/>
    <property type="match status" value="1"/>
</dbReference>
<accession>A0A0D3J9J2</accession>
<dbReference type="SMART" id="SM00981">
    <property type="entry name" value="THUMP"/>
    <property type="match status" value="1"/>
</dbReference>
<feature type="domain" description="THUMP" evidence="4">
    <location>
        <begin position="61"/>
        <end position="183"/>
    </location>
</feature>
<evidence type="ECO:0000256" key="2">
    <source>
        <dbReference type="PROSITE-ProRule" id="PRU00529"/>
    </source>
</evidence>
<reference evidence="5" key="2">
    <citation type="submission" date="2024-10" db="UniProtKB">
        <authorList>
            <consortium name="EnsemblProtists"/>
        </authorList>
    </citation>
    <scope>IDENTIFICATION</scope>
</reference>
<dbReference type="InterPro" id="IPR000241">
    <property type="entry name" value="RlmKL-like_Mtase"/>
</dbReference>
<dbReference type="PANTHER" id="PTHR14911">
    <property type="entry name" value="THUMP DOMAIN-CONTAINING"/>
    <property type="match status" value="1"/>
</dbReference>
<dbReference type="Pfam" id="PF02926">
    <property type="entry name" value="THUMP"/>
    <property type="match status" value="1"/>
</dbReference>
<dbReference type="SUPFAM" id="SSF143437">
    <property type="entry name" value="THUMP domain-like"/>
    <property type="match status" value="1"/>
</dbReference>
<dbReference type="GO" id="GO:0016423">
    <property type="term" value="F:tRNA (guanine) methyltransferase activity"/>
    <property type="evidence" value="ECO:0007669"/>
    <property type="project" value="TreeGrafter"/>
</dbReference>
<dbReference type="Gene3D" id="3.30.2130.30">
    <property type="match status" value="1"/>
</dbReference>
<keyword evidence="1" id="KW-0808">Transferase</keyword>
<name>A0A0D3J9J2_EMIH1</name>
<protein>
    <recommendedName>
        <fullName evidence="4">THUMP domain-containing protein</fullName>
    </recommendedName>
</protein>
<dbReference type="CDD" id="cd02440">
    <property type="entry name" value="AdoMet_MTases"/>
    <property type="match status" value="1"/>
</dbReference>
<reference evidence="6" key="1">
    <citation type="journal article" date="2013" name="Nature">
        <title>Pan genome of the phytoplankton Emiliania underpins its global distribution.</title>
        <authorList>
            <person name="Read B.A."/>
            <person name="Kegel J."/>
            <person name="Klute M.J."/>
            <person name="Kuo A."/>
            <person name="Lefebvre S.C."/>
            <person name="Maumus F."/>
            <person name="Mayer C."/>
            <person name="Miller J."/>
            <person name="Monier A."/>
            <person name="Salamov A."/>
            <person name="Young J."/>
            <person name="Aguilar M."/>
            <person name="Claverie J.M."/>
            <person name="Frickenhaus S."/>
            <person name="Gonzalez K."/>
            <person name="Herman E.K."/>
            <person name="Lin Y.C."/>
            <person name="Napier J."/>
            <person name="Ogata H."/>
            <person name="Sarno A.F."/>
            <person name="Shmutz J."/>
            <person name="Schroeder D."/>
            <person name="de Vargas C."/>
            <person name="Verret F."/>
            <person name="von Dassow P."/>
            <person name="Valentin K."/>
            <person name="Van de Peer Y."/>
            <person name="Wheeler G."/>
            <person name="Dacks J.B."/>
            <person name="Delwiche C.F."/>
            <person name="Dyhrman S.T."/>
            <person name="Glockner G."/>
            <person name="John U."/>
            <person name="Richards T."/>
            <person name="Worden A.Z."/>
            <person name="Zhang X."/>
            <person name="Grigoriev I.V."/>
            <person name="Allen A.E."/>
            <person name="Bidle K."/>
            <person name="Borodovsky M."/>
            <person name="Bowler C."/>
            <person name="Brownlee C."/>
            <person name="Cock J.M."/>
            <person name="Elias M."/>
            <person name="Gladyshev V.N."/>
            <person name="Groth M."/>
            <person name="Guda C."/>
            <person name="Hadaegh A."/>
            <person name="Iglesias-Rodriguez M.D."/>
            <person name="Jenkins J."/>
            <person name="Jones B.M."/>
            <person name="Lawson T."/>
            <person name="Leese F."/>
            <person name="Lindquist E."/>
            <person name="Lobanov A."/>
            <person name="Lomsadze A."/>
            <person name="Malik S.B."/>
            <person name="Marsh M.E."/>
            <person name="Mackinder L."/>
            <person name="Mock T."/>
            <person name="Mueller-Roeber B."/>
            <person name="Pagarete A."/>
            <person name="Parker M."/>
            <person name="Probert I."/>
            <person name="Quesneville H."/>
            <person name="Raines C."/>
            <person name="Rensing S.A."/>
            <person name="Riano-Pachon D.M."/>
            <person name="Richier S."/>
            <person name="Rokitta S."/>
            <person name="Shiraiwa Y."/>
            <person name="Soanes D.M."/>
            <person name="van der Giezen M."/>
            <person name="Wahlund T.M."/>
            <person name="Williams B."/>
            <person name="Wilson W."/>
            <person name="Wolfe G."/>
            <person name="Wurch L.L."/>
        </authorList>
    </citation>
    <scope>NUCLEOTIDE SEQUENCE</scope>
</reference>
<dbReference type="PaxDb" id="2903-EOD20177"/>
<evidence type="ECO:0000313" key="6">
    <source>
        <dbReference type="Proteomes" id="UP000013827"/>
    </source>
</evidence>
<dbReference type="GO" id="GO:0043527">
    <property type="term" value="C:tRNA methyltransferase complex"/>
    <property type="evidence" value="ECO:0007669"/>
    <property type="project" value="UniProtKB-ARBA"/>
</dbReference>
<dbReference type="SUPFAM" id="SSF53335">
    <property type="entry name" value="S-adenosyl-L-methionine-dependent methyltransferases"/>
    <property type="match status" value="1"/>
</dbReference>
<dbReference type="EnsemblProtists" id="EOD20177">
    <property type="protein sequence ID" value="EOD20177"/>
    <property type="gene ID" value="EMIHUDRAFT_242345"/>
</dbReference>
<dbReference type="HOGENOM" id="CLU_599121_0_0_1"/>
<dbReference type="RefSeq" id="XP_005772606.1">
    <property type="nucleotide sequence ID" value="XM_005772549.1"/>
</dbReference>
<evidence type="ECO:0000313" key="5">
    <source>
        <dbReference type="EnsemblProtists" id="EOD20177"/>
    </source>
</evidence>
<dbReference type="GeneID" id="17265721"/>
<dbReference type="Gene3D" id="3.40.50.150">
    <property type="entry name" value="Vaccinia Virus protein VP39"/>
    <property type="match status" value="1"/>
</dbReference>
<dbReference type="KEGG" id="ehx:EMIHUDRAFT_242345"/>
<evidence type="ECO:0000256" key="3">
    <source>
        <dbReference type="SAM" id="MobiDB-lite"/>
    </source>
</evidence>
<keyword evidence="2" id="KW-0694">RNA-binding</keyword>
<feature type="region of interest" description="Disordered" evidence="3">
    <location>
        <begin position="374"/>
        <end position="421"/>
    </location>
</feature>
<dbReference type="GO" id="GO:0003723">
    <property type="term" value="F:RNA binding"/>
    <property type="evidence" value="ECO:0007669"/>
    <property type="project" value="UniProtKB-UniRule"/>
</dbReference>
<keyword evidence="1" id="KW-0489">Methyltransferase</keyword>
<dbReference type="Pfam" id="PF01170">
    <property type="entry name" value="UPF0020"/>
    <property type="match status" value="1"/>
</dbReference>
<keyword evidence="6" id="KW-1185">Reference proteome</keyword>
<dbReference type="AlphaFoldDB" id="A0A0D3J9J2"/>
<dbReference type="STRING" id="2903.R1CCQ1"/>
<dbReference type="InterPro" id="IPR004114">
    <property type="entry name" value="THUMP_dom"/>
</dbReference>
<evidence type="ECO:0000256" key="1">
    <source>
        <dbReference type="ARBA" id="ARBA00022603"/>
    </source>
</evidence>
<evidence type="ECO:0000259" key="4">
    <source>
        <dbReference type="PROSITE" id="PS51165"/>
    </source>
</evidence>
<proteinExistence type="predicted"/>
<dbReference type="PANTHER" id="PTHR14911:SF1">
    <property type="entry name" value="THUMP DOMAIN-CONTAINING PROTEIN 2"/>
    <property type="match status" value="1"/>
</dbReference>
<sequence length="457" mass="47902">MEPTADDPSVQYMLTTNNVPHRQCATELVAFLPKPLAASVRHGKASSRGVTCDAPASAAPTLAALTLPERIYAVVCCLPATSLPDDEAAVLPALRTLVAEAPGWPAALAAHCQLHPGLSSLSFAVVATRRGRRFKQSVGSLQLGTELGGALHTYFGWRVDLTAPSLEVTVSLNDEGLHVSLALLRRLDSIECRTRGGLDPHVAWAMVRSLGELPPGGLVCDPMCGKASLLLEALDAHPLCVAAGFDLADAQLEAAIANHTAVPPRIAARLSLMRGDASQLPFAAGACAAILCDLPFECEGRFGYKLDTSRGGTLGACIKEMVRVLRPGGRAVLLMGDERMPPLREALADAGLRAMCERPCPLGFTQATIVVTEKPAGTSEAIDDSGTGEEPQQRHAPAGEGGAGGSETSTPAVSVGALPWEGTGRRAEWTVLRKEKRAPMVPWFVAPSKGVVEESSV</sequence>
<dbReference type="GO" id="GO:0030488">
    <property type="term" value="P:tRNA methylation"/>
    <property type="evidence" value="ECO:0007669"/>
    <property type="project" value="TreeGrafter"/>
</dbReference>